<evidence type="ECO:0000313" key="1">
    <source>
        <dbReference type="EMBL" id="KOX68592.1"/>
    </source>
</evidence>
<dbReference type="AlphaFoldDB" id="A0A0N0BC77"/>
<gene>
    <name evidence="1" type="ORF">WN51_04078</name>
</gene>
<sequence>MHRRDNNTSHYERRKLRTKMYRKKRNVRNENRSRRKKRYVRLQDTNISSVGSDRILGVVPLARDPVADIRNEDYLV</sequence>
<keyword evidence="2" id="KW-1185">Reference proteome</keyword>
<dbReference type="Proteomes" id="UP000053105">
    <property type="component" value="Unassembled WGS sequence"/>
</dbReference>
<dbReference type="EMBL" id="KQ435922">
    <property type="protein sequence ID" value="KOX68592.1"/>
    <property type="molecule type" value="Genomic_DNA"/>
</dbReference>
<name>A0A0N0BC77_9HYME</name>
<evidence type="ECO:0000313" key="2">
    <source>
        <dbReference type="Proteomes" id="UP000053105"/>
    </source>
</evidence>
<proteinExistence type="predicted"/>
<reference evidence="1 2" key="1">
    <citation type="submission" date="2015-07" db="EMBL/GenBank/DDBJ databases">
        <title>The genome of Melipona quadrifasciata.</title>
        <authorList>
            <person name="Pan H."/>
            <person name="Kapheim K."/>
        </authorList>
    </citation>
    <scope>NUCLEOTIDE SEQUENCE [LARGE SCALE GENOMIC DNA]</scope>
    <source>
        <strain evidence="1">0111107301</strain>
        <tissue evidence="1">Whole body</tissue>
    </source>
</reference>
<protein>
    <submittedName>
        <fullName evidence="1">Uncharacterized protein</fullName>
    </submittedName>
</protein>
<accession>A0A0N0BC77</accession>
<organism evidence="1 2">
    <name type="scientific">Melipona quadrifasciata</name>
    <dbReference type="NCBI Taxonomy" id="166423"/>
    <lineage>
        <taxon>Eukaryota</taxon>
        <taxon>Metazoa</taxon>
        <taxon>Ecdysozoa</taxon>
        <taxon>Arthropoda</taxon>
        <taxon>Hexapoda</taxon>
        <taxon>Insecta</taxon>
        <taxon>Pterygota</taxon>
        <taxon>Neoptera</taxon>
        <taxon>Endopterygota</taxon>
        <taxon>Hymenoptera</taxon>
        <taxon>Apocrita</taxon>
        <taxon>Aculeata</taxon>
        <taxon>Apoidea</taxon>
        <taxon>Anthophila</taxon>
        <taxon>Apidae</taxon>
        <taxon>Melipona</taxon>
    </lineage>
</organism>